<keyword evidence="1" id="KW-0812">Transmembrane</keyword>
<dbReference type="InterPro" id="IPR050397">
    <property type="entry name" value="Env_Response_Regulators"/>
</dbReference>
<dbReference type="GO" id="GO:0005829">
    <property type="term" value="C:cytosol"/>
    <property type="evidence" value="ECO:0007669"/>
    <property type="project" value="TreeGrafter"/>
</dbReference>
<organism evidence="3 5">
    <name type="scientific">Ardenticatena maritima</name>
    <dbReference type="NCBI Taxonomy" id="872965"/>
    <lineage>
        <taxon>Bacteria</taxon>
        <taxon>Bacillati</taxon>
        <taxon>Chloroflexota</taxon>
        <taxon>Ardenticatenia</taxon>
        <taxon>Ardenticatenales</taxon>
        <taxon>Ardenticatenaceae</taxon>
        <taxon>Ardenticatena</taxon>
    </lineage>
</organism>
<dbReference type="InterPro" id="IPR000595">
    <property type="entry name" value="cNMP-bd_dom"/>
</dbReference>
<dbReference type="SUPFAM" id="SSF51206">
    <property type="entry name" value="cAMP-binding domain-like"/>
    <property type="match status" value="4"/>
</dbReference>
<evidence type="ECO:0000259" key="2">
    <source>
        <dbReference type="PROSITE" id="PS50042"/>
    </source>
</evidence>
<dbReference type="RefSeq" id="WP_054492382.1">
    <property type="nucleotide sequence ID" value="NZ_BBZA01000059.1"/>
</dbReference>
<dbReference type="OrthoDB" id="9798104at2"/>
<dbReference type="PANTHER" id="PTHR24567:SF74">
    <property type="entry name" value="HTH-TYPE TRANSCRIPTIONAL REGULATOR ARCR"/>
    <property type="match status" value="1"/>
</dbReference>
<dbReference type="Pfam" id="PF00027">
    <property type="entry name" value="cNMP_binding"/>
    <property type="match status" value="4"/>
</dbReference>
<dbReference type="Proteomes" id="UP000050502">
    <property type="component" value="Unassembled WGS sequence"/>
</dbReference>
<dbReference type="InterPro" id="IPR014710">
    <property type="entry name" value="RmlC-like_jellyroll"/>
</dbReference>
<gene>
    <name evidence="3" type="ORF">ARMA_0883</name>
    <name evidence="4" type="ORF">SE16_02990</name>
</gene>
<dbReference type="GO" id="GO:0003700">
    <property type="term" value="F:DNA-binding transcription factor activity"/>
    <property type="evidence" value="ECO:0007669"/>
    <property type="project" value="TreeGrafter"/>
</dbReference>
<dbReference type="STRING" id="872965.SE16_02990"/>
<keyword evidence="1" id="KW-1133">Transmembrane helix</keyword>
<evidence type="ECO:0000313" key="6">
    <source>
        <dbReference type="Proteomes" id="UP000050502"/>
    </source>
</evidence>
<sequence length="635" mass="71067">MLKRFLKNAPLFSRLTDEERQVIAAHMHLQRFHQGDILFEQGAPATAMYVVRSGLLRLINVEDGRIIANLGPANLAGETDMILGLPYEVRGEAATDLDVWVLSRNDWLDIIEMHPLIAIKVGSFLGQPIGDTKTYLTTLLQQSSLFEDVPVHVLEALAEQMQLETKQHGELVFQANAPARYAYTIGEGRVALVSINPNDTDPFRYAAQGDWIGVEAVLRGGTYGAVARADGDVQLWKIEREALLDLVERYPLLRDIFRRQQPEAETIDRIAARDALQQTNLFADLPLDVLDDVIRSLIVEHVEPNEVLASPQEPLNALCILHRGRLQVIEDGKVLAEYEEGSTFGENILLTGRPLTQTIRAVEASTLWCLPKETFERLMARHNELGSRVSFLLRSLLSEEQAASPEQQSFLRMFPLFFALDDEALAAIEATLRREVYPAGTLIYHQGEWPEAFYLVYEGEVRVTNSRGKVTIVRPGGFLGETALLTGSEHAETAQTITDVIVYAMPRPDFEAMLERHPHIALSLSRTLSARLQRLQKNETAPLLQDSERASPGARAANALVFDRESAGLSTHLWDQAIEWFAYLSTGAKIRLVIVALLFFWLVGVVAPWLVVQRLEGESLNMRETPAVVFVETII</sequence>
<feature type="domain" description="Cyclic nucleotide-binding" evidence="2">
    <location>
        <begin position="11"/>
        <end position="111"/>
    </location>
</feature>
<name>A0A0M9UC16_9CHLR</name>
<dbReference type="PROSITE" id="PS50042">
    <property type="entry name" value="CNMP_BINDING_3"/>
    <property type="match status" value="4"/>
</dbReference>
<keyword evidence="1" id="KW-0472">Membrane</keyword>
<dbReference type="PANTHER" id="PTHR24567">
    <property type="entry name" value="CRP FAMILY TRANSCRIPTIONAL REGULATORY PROTEIN"/>
    <property type="match status" value="1"/>
</dbReference>
<dbReference type="SMART" id="SM00100">
    <property type="entry name" value="cNMP"/>
    <property type="match status" value="4"/>
</dbReference>
<dbReference type="Proteomes" id="UP000037784">
    <property type="component" value="Unassembled WGS sequence"/>
</dbReference>
<evidence type="ECO:0000313" key="5">
    <source>
        <dbReference type="Proteomes" id="UP000037784"/>
    </source>
</evidence>
<protein>
    <recommendedName>
        <fullName evidence="2">Cyclic nucleotide-binding domain-containing protein</fullName>
    </recommendedName>
</protein>
<reference evidence="3 5" key="1">
    <citation type="journal article" date="2015" name="Genome Announc.">
        <title>Draft Genome Sequence of a Heterotrophic Facultative Anaerobic Thermophilic Bacterium, Ardenticatena maritima Strain 110ST.</title>
        <authorList>
            <person name="Kawaichi S."/>
            <person name="Yoshida T."/>
            <person name="Sako Y."/>
            <person name="Nakamura R."/>
        </authorList>
    </citation>
    <scope>NUCLEOTIDE SEQUENCE [LARGE SCALE GENOMIC DNA]</scope>
    <source>
        <strain evidence="3 5">110S</strain>
    </source>
</reference>
<feature type="domain" description="Cyclic nucleotide-binding" evidence="2">
    <location>
        <begin position="145"/>
        <end position="247"/>
    </location>
</feature>
<reference evidence="4 6" key="2">
    <citation type="submission" date="2015-07" db="EMBL/GenBank/DDBJ databases">
        <title>Whole genome sequence of Ardenticatena maritima DSM 23922.</title>
        <authorList>
            <person name="Hemp J."/>
            <person name="Ward L.M."/>
            <person name="Pace L.A."/>
            <person name="Fischer W.W."/>
        </authorList>
    </citation>
    <scope>NUCLEOTIDE SEQUENCE [LARGE SCALE GENOMIC DNA]</scope>
    <source>
        <strain evidence="4 6">110S</strain>
    </source>
</reference>
<evidence type="ECO:0000256" key="1">
    <source>
        <dbReference type="SAM" id="Phobius"/>
    </source>
</evidence>
<feature type="domain" description="Cyclic nucleotide-binding" evidence="2">
    <location>
        <begin position="416"/>
        <end position="514"/>
    </location>
</feature>
<proteinExistence type="predicted"/>
<dbReference type="InterPro" id="IPR018490">
    <property type="entry name" value="cNMP-bd_dom_sf"/>
</dbReference>
<keyword evidence="5" id="KW-1185">Reference proteome</keyword>
<dbReference type="AlphaFoldDB" id="A0A0M9UC16"/>
<feature type="transmembrane region" description="Helical" evidence="1">
    <location>
        <begin position="592"/>
        <end position="612"/>
    </location>
</feature>
<dbReference type="EMBL" id="BBZA01000059">
    <property type="protein sequence ID" value="GAP62460.1"/>
    <property type="molecule type" value="Genomic_DNA"/>
</dbReference>
<feature type="domain" description="Cyclic nucleotide-binding" evidence="2">
    <location>
        <begin position="281"/>
        <end position="388"/>
    </location>
</feature>
<dbReference type="CDD" id="cd00038">
    <property type="entry name" value="CAP_ED"/>
    <property type="match status" value="4"/>
</dbReference>
<accession>A0A0M9UC16</accession>
<comment type="caution">
    <text evidence="3">The sequence shown here is derived from an EMBL/GenBank/DDBJ whole genome shotgun (WGS) entry which is preliminary data.</text>
</comment>
<evidence type="ECO:0000313" key="4">
    <source>
        <dbReference type="EMBL" id="KPL89429.1"/>
    </source>
</evidence>
<dbReference type="InParanoid" id="A0A0M9UC16"/>
<reference evidence="5" key="3">
    <citation type="submission" date="2015-08" db="EMBL/GenBank/DDBJ databases">
        <title>Draft Genome Sequence of a Heterotrophic Facultative Anaerobic Bacterium Ardenticatena maritima Strain 110S.</title>
        <authorList>
            <person name="Kawaichi S."/>
            <person name="Yoshida T."/>
            <person name="Sako Y."/>
            <person name="Nakamura R."/>
        </authorList>
    </citation>
    <scope>NUCLEOTIDE SEQUENCE [LARGE SCALE GENOMIC DNA]</scope>
    <source>
        <strain evidence="5">110S</strain>
    </source>
</reference>
<dbReference type="EMBL" id="LGKN01000003">
    <property type="protein sequence ID" value="KPL89429.1"/>
    <property type="molecule type" value="Genomic_DNA"/>
</dbReference>
<evidence type="ECO:0000313" key="3">
    <source>
        <dbReference type="EMBL" id="GAP62460.1"/>
    </source>
</evidence>
<dbReference type="Gene3D" id="2.60.120.10">
    <property type="entry name" value="Jelly Rolls"/>
    <property type="match status" value="4"/>
</dbReference>